<evidence type="ECO:0000256" key="4">
    <source>
        <dbReference type="SAM" id="MobiDB-lite"/>
    </source>
</evidence>
<dbReference type="eggNOG" id="COG1273">
    <property type="taxonomic scope" value="Bacteria"/>
</dbReference>
<comment type="similarity">
    <text evidence="3">Belongs to the prokaryotic Ku family.</text>
</comment>
<dbReference type="NCBIfam" id="TIGR02772">
    <property type="entry name" value="Ku_bact"/>
    <property type="match status" value="1"/>
</dbReference>
<dbReference type="GO" id="GO:0003690">
    <property type="term" value="F:double-stranded DNA binding"/>
    <property type="evidence" value="ECO:0007669"/>
    <property type="project" value="UniProtKB-UniRule"/>
</dbReference>
<keyword evidence="1 3" id="KW-0238">DNA-binding</keyword>
<reference evidence="7 8" key="1">
    <citation type="submission" date="2014-06" db="EMBL/GenBank/DDBJ databases">
        <title>Saccharopolyspora rectivirgula DSM-43113 Genome sequencing.</title>
        <authorList>
            <person name="Barrera C."/>
            <person name="Millon L."/>
            <person name="Rognon B."/>
            <person name="Zaugg C."/>
            <person name="Monod M."/>
        </authorList>
    </citation>
    <scope>NUCLEOTIDE SEQUENCE [LARGE SCALE GENOMIC DNA]</scope>
    <source>
        <strain evidence="7 8">DSM 43113</strain>
    </source>
</reference>
<dbReference type="PANTHER" id="PTHR41251">
    <property type="entry name" value="NON-HOMOLOGOUS END JOINING PROTEIN KU"/>
    <property type="match status" value="1"/>
</dbReference>
<dbReference type="EMBL" id="JNVU01000031">
    <property type="protein sequence ID" value="KEI43840.1"/>
    <property type="molecule type" value="Genomic_DNA"/>
</dbReference>
<proteinExistence type="inferred from homology"/>
<dbReference type="PIRSF" id="PIRSF006493">
    <property type="entry name" value="Prok_Ku"/>
    <property type="match status" value="1"/>
</dbReference>
<dbReference type="Gene3D" id="2.40.290.10">
    <property type="match status" value="1"/>
</dbReference>
<organism evidence="7 8">
    <name type="scientific">Saccharopolyspora rectivirgula</name>
    <dbReference type="NCBI Taxonomy" id="28042"/>
    <lineage>
        <taxon>Bacteria</taxon>
        <taxon>Bacillati</taxon>
        <taxon>Actinomycetota</taxon>
        <taxon>Actinomycetes</taxon>
        <taxon>Pseudonocardiales</taxon>
        <taxon>Pseudonocardiaceae</taxon>
        <taxon>Saccharopolyspora</taxon>
    </lineage>
</organism>
<evidence type="ECO:0000259" key="6">
    <source>
        <dbReference type="SMART" id="SM00959"/>
    </source>
</evidence>
<dbReference type="InterPro" id="IPR006164">
    <property type="entry name" value="DNA_bd_Ku70/Ku80"/>
</dbReference>
<dbReference type="Proteomes" id="UP000031419">
    <property type="component" value="Unassembled WGS sequence"/>
</dbReference>
<dbReference type="RefSeq" id="WP_029721097.1">
    <property type="nucleotide sequence ID" value="NZ_JAJUIW010000014.1"/>
</dbReference>
<dbReference type="GO" id="GO:0006303">
    <property type="term" value="P:double-strand break repair via nonhomologous end joining"/>
    <property type="evidence" value="ECO:0007669"/>
    <property type="project" value="UniProtKB-UniRule"/>
</dbReference>
<dbReference type="SUPFAM" id="SSF100939">
    <property type="entry name" value="SPOC domain-like"/>
    <property type="match status" value="1"/>
</dbReference>
<feature type="compositionally biased region" description="Basic residues" evidence="4">
    <location>
        <begin position="259"/>
        <end position="268"/>
    </location>
</feature>
<dbReference type="PANTHER" id="PTHR41251:SF1">
    <property type="entry name" value="NON-HOMOLOGOUS END JOINING PROTEIN KU"/>
    <property type="match status" value="1"/>
</dbReference>
<evidence type="ECO:0000256" key="1">
    <source>
        <dbReference type="ARBA" id="ARBA00023125"/>
    </source>
</evidence>
<dbReference type="GO" id="GO:0006353">
    <property type="term" value="P:DNA-templated transcription termination"/>
    <property type="evidence" value="ECO:0007669"/>
    <property type="project" value="InterPro"/>
</dbReference>
<name>A0A073AWQ9_9PSEU</name>
<gene>
    <name evidence="3" type="primary">ku</name>
    <name evidence="7" type="ORF">GU90_12660</name>
</gene>
<dbReference type="InterPro" id="IPR009187">
    <property type="entry name" value="Prok_Ku"/>
</dbReference>
<evidence type="ECO:0000313" key="7">
    <source>
        <dbReference type="EMBL" id="KEI43840.1"/>
    </source>
</evidence>
<dbReference type="SMART" id="SM00959">
    <property type="entry name" value="Rho_N"/>
    <property type="match status" value="1"/>
</dbReference>
<evidence type="ECO:0000313" key="8">
    <source>
        <dbReference type="Proteomes" id="UP000031419"/>
    </source>
</evidence>
<dbReference type="SMART" id="SM00559">
    <property type="entry name" value="Ku78"/>
    <property type="match status" value="1"/>
</dbReference>
<dbReference type="InterPro" id="IPR011112">
    <property type="entry name" value="Rho-like_N"/>
</dbReference>
<evidence type="ECO:0000259" key="5">
    <source>
        <dbReference type="SMART" id="SM00559"/>
    </source>
</evidence>
<feature type="domain" description="Rho termination factor-like N-terminal" evidence="6">
    <location>
        <begin position="272"/>
        <end position="312"/>
    </location>
</feature>
<evidence type="ECO:0000256" key="2">
    <source>
        <dbReference type="ARBA" id="ARBA00023172"/>
    </source>
</evidence>
<dbReference type="CDD" id="cd00789">
    <property type="entry name" value="KU_like"/>
    <property type="match status" value="1"/>
</dbReference>
<dbReference type="STRING" id="28042.GU90_12660"/>
<comment type="subunit">
    <text evidence="3">Homodimer. Interacts with LigD.</text>
</comment>
<comment type="function">
    <text evidence="3">With LigD forms a non-homologous end joining (NHEJ) DNA repair enzyme, which repairs dsDNA breaks with reduced fidelity. Binds linear dsDNA with 5'- and 3'- overhangs but not closed circular dsDNA nor ssDNA. Recruits and stimulates the ligase activity of LigD.</text>
</comment>
<keyword evidence="3" id="KW-0234">DNA repair</keyword>
<dbReference type="HAMAP" id="MF_01875">
    <property type="entry name" value="Prokaryotic_Ku"/>
    <property type="match status" value="1"/>
</dbReference>
<dbReference type="AlphaFoldDB" id="A0A073AWQ9"/>
<dbReference type="OrthoDB" id="9795084at2"/>
<accession>A0A073AWQ9</accession>
<keyword evidence="3" id="KW-0227">DNA damage</keyword>
<dbReference type="GO" id="GO:0006310">
    <property type="term" value="P:DNA recombination"/>
    <property type="evidence" value="ECO:0007669"/>
    <property type="project" value="UniProtKB-KW"/>
</dbReference>
<evidence type="ECO:0000256" key="3">
    <source>
        <dbReference type="HAMAP-Rule" id="MF_01875"/>
    </source>
</evidence>
<keyword evidence="8" id="KW-1185">Reference proteome</keyword>
<sequence length="321" mass="36092">MPRKIWTGSVNFGLVTIPVGLYAATEDHTIQFHQYQRGTTDRIRYKRFNERTGQEVDFEDIVKGREVDGVVVTVEQSELDAIAPGRSRTIDITTFVDLSEIDPVFFQRSYWLAPNSKKHSRPYNLLRRAMYETNQAGIATFVFRGKQYLSAVRASEEALALDLMHFADEVRDPTEVVGDISSSAAVSDKELQMATTLIESMSGVWVPEQYEDTYTARVEQLIAEKAAGKQPEVAEAPPQPTEVVDLTDVLQRSVEQARKGRGMPKQRHRGEDLSSMSMGELGNRARQLGIKGRSKMRRAELEKAIAAATHGTSRRRRSKVS</sequence>
<comment type="caution">
    <text evidence="7">The sequence shown here is derived from an EMBL/GenBank/DDBJ whole genome shotgun (WGS) entry which is preliminary data.</text>
</comment>
<feature type="domain" description="Ku" evidence="5">
    <location>
        <begin position="53"/>
        <end position="181"/>
    </location>
</feature>
<feature type="region of interest" description="Disordered" evidence="4">
    <location>
        <begin position="255"/>
        <end position="297"/>
    </location>
</feature>
<protein>
    <recommendedName>
        <fullName evidence="3">Non-homologous end joining protein Ku</fullName>
    </recommendedName>
</protein>
<dbReference type="InterPro" id="IPR016194">
    <property type="entry name" value="SPOC-like_C_dom_sf"/>
</dbReference>
<dbReference type="Pfam" id="PF02735">
    <property type="entry name" value="Ku"/>
    <property type="match status" value="1"/>
</dbReference>
<keyword evidence="2 3" id="KW-0233">DNA recombination</keyword>